<organism evidence="2 3">
    <name type="scientific">Paractinoplanes ovalisporus</name>
    <dbReference type="NCBI Taxonomy" id="2810368"/>
    <lineage>
        <taxon>Bacteria</taxon>
        <taxon>Bacillati</taxon>
        <taxon>Actinomycetota</taxon>
        <taxon>Actinomycetes</taxon>
        <taxon>Micromonosporales</taxon>
        <taxon>Micromonosporaceae</taxon>
        <taxon>Paractinoplanes</taxon>
    </lineage>
</organism>
<evidence type="ECO:0000313" key="3">
    <source>
        <dbReference type="Proteomes" id="UP000632138"/>
    </source>
</evidence>
<accession>A0ABS2AWK8</accession>
<proteinExistence type="predicted"/>
<comment type="caution">
    <text evidence="2">The sequence shown here is derived from an EMBL/GenBank/DDBJ whole genome shotgun (WGS) entry which is preliminary data.</text>
</comment>
<dbReference type="EMBL" id="JAENHP010000037">
    <property type="protein sequence ID" value="MBM2623554.1"/>
    <property type="molecule type" value="Genomic_DNA"/>
</dbReference>
<evidence type="ECO:0000256" key="1">
    <source>
        <dbReference type="SAM" id="MobiDB-lite"/>
    </source>
</evidence>
<evidence type="ECO:0000313" key="2">
    <source>
        <dbReference type="EMBL" id="MBM2623554.1"/>
    </source>
</evidence>
<reference evidence="2 3" key="1">
    <citation type="submission" date="2021-01" db="EMBL/GenBank/DDBJ databases">
        <title>Actinoplanes sp. nov. LDG1-06 isolated from lichen.</title>
        <authorList>
            <person name="Saeng-In P."/>
            <person name="Phongsopitanun W."/>
            <person name="Kanchanasin P."/>
            <person name="Yuki M."/>
            <person name="Kudo T."/>
            <person name="Ohkuma M."/>
            <person name="Tanasupawat S."/>
        </authorList>
    </citation>
    <scope>NUCLEOTIDE SEQUENCE [LARGE SCALE GENOMIC DNA]</scope>
    <source>
        <strain evidence="2 3">LDG1-06</strain>
    </source>
</reference>
<protein>
    <submittedName>
        <fullName evidence="2">Uncharacterized protein</fullName>
    </submittedName>
</protein>
<keyword evidence="3" id="KW-1185">Reference proteome</keyword>
<sequence length="166" mass="18365">MVIATVFLTIIAMTGGYVLGERQRNDDRSSGGGTAPSEASVQSPVPAFTPPGDWCPDETRWTSKRTGGTSELWQVLKIRADNGSTYWICEDRKGLFYYQAFTGKEGDKIIEGDNALFLTGVQHLTDDMYQAVDQRGNRFLISPTQFVLDFADPGKKTQTNEAKQIS</sequence>
<feature type="region of interest" description="Disordered" evidence="1">
    <location>
        <begin position="22"/>
        <end position="57"/>
    </location>
</feature>
<name>A0ABS2AWK8_9ACTN</name>
<dbReference type="Proteomes" id="UP000632138">
    <property type="component" value="Unassembled WGS sequence"/>
</dbReference>
<gene>
    <name evidence="2" type="ORF">JIG36_49490</name>
</gene>
<dbReference type="RefSeq" id="WP_203383904.1">
    <property type="nucleotide sequence ID" value="NZ_JAENHP010000037.1"/>
</dbReference>